<organism evidence="1 2">
    <name type="scientific">Segetibacter aerophilus</name>
    <dbReference type="NCBI Taxonomy" id="670293"/>
    <lineage>
        <taxon>Bacteria</taxon>
        <taxon>Pseudomonadati</taxon>
        <taxon>Bacteroidota</taxon>
        <taxon>Chitinophagia</taxon>
        <taxon>Chitinophagales</taxon>
        <taxon>Chitinophagaceae</taxon>
        <taxon>Segetibacter</taxon>
    </lineage>
</organism>
<evidence type="ECO:0000313" key="2">
    <source>
        <dbReference type="Proteomes" id="UP000321513"/>
    </source>
</evidence>
<dbReference type="OrthoDB" id="9553377at2"/>
<dbReference type="RefSeq" id="WP_147205655.1">
    <property type="nucleotide sequence ID" value="NZ_BJYT01000024.1"/>
</dbReference>
<proteinExistence type="predicted"/>
<evidence type="ECO:0000313" key="1">
    <source>
        <dbReference type="EMBL" id="GEO11552.1"/>
    </source>
</evidence>
<dbReference type="EMBL" id="BJYT01000024">
    <property type="protein sequence ID" value="GEO11552.1"/>
    <property type="molecule type" value="Genomic_DNA"/>
</dbReference>
<sequence length="312" mass="35315">MTQVEMLEILKKRPSIHELYYGAFIQEPLLIKKDLFAIPLKPLGFASQANYLAQYTLEIGRTSFDEDGLNNLIAQGVKALPVIAIVCLHEDDASPQELEIKAKERLDKANRILSWASGDNLTPFGILTLTKVASFFRLIVPHSNSRLRLGFGNTGKDFQSQISNLTKVIEEDEHFYFGISIFQDALREVNPQFKVAKFFSCLECFAYRIKSKERPSRKAVKYLLGLEQGAISEVVIDGNKYIYDVIEIAGRVRDKLFHGVQFTENNLIAEAKGAIELYDTYPHQIASSIQNYCELEIARWSNGTSRGLKQPD</sequence>
<accession>A0A512BHW9</accession>
<dbReference type="AlphaFoldDB" id="A0A512BHW9"/>
<comment type="caution">
    <text evidence="1">The sequence shown here is derived from an EMBL/GenBank/DDBJ whole genome shotgun (WGS) entry which is preliminary data.</text>
</comment>
<keyword evidence="2" id="KW-1185">Reference proteome</keyword>
<dbReference type="Proteomes" id="UP000321513">
    <property type="component" value="Unassembled WGS sequence"/>
</dbReference>
<name>A0A512BHW9_9BACT</name>
<reference evidence="1 2" key="1">
    <citation type="submission" date="2019-07" db="EMBL/GenBank/DDBJ databases">
        <title>Whole genome shotgun sequence of Segetibacter aerophilus NBRC 106135.</title>
        <authorList>
            <person name="Hosoyama A."/>
            <person name="Uohara A."/>
            <person name="Ohji S."/>
            <person name="Ichikawa N."/>
        </authorList>
    </citation>
    <scope>NUCLEOTIDE SEQUENCE [LARGE SCALE GENOMIC DNA]</scope>
    <source>
        <strain evidence="1 2">NBRC 106135</strain>
    </source>
</reference>
<protein>
    <submittedName>
        <fullName evidence="1">Uncharacterized protein</fullName>
    </submittedName>
</protein>
<gene>
    <name evidence="1" type="ORF">SAE01_40480</name>
</gene>